<dbReference type="EMBL" id="JAATJV010377319">
    <property type="protein sequence ID" value="MBZ3881511.1"/>
    <property type="molecule type" value="Genomic_DNA"/>
</dbReference>
<keyword evidence="5" id="KW-1185">Reference proteome</keyword>
<dbReference type="PROSITE" id="PS50088">
    <property type="entry name" value="ANK_REPEAT"/>
    <property type="match status" value="2"/>
</dbReference>
<feature type="domain" description="Ubiquitin-like" evidence="3">
    <location>
        <begin position="64"/>
        <end position="140"/>
    </location>
</feature>
<dbReference type="InterPro" id="IPR029071">
    <property type="entry name" value="Ubiquitin-like_domsf"/>
</dbReference>
<keyword evidence="1" id="KW-0040">ANK repeat</keyword>
<evidence type="ECO:0000259" key="3">
    <source>
        <dbReference type="PROSITE" id="PS50053"/>
    </source>
</evidence>
<dbReference type="Pfam" id="PF12796">
    <property type="entry name" value="Ank_2"/>
    <property type="match status" value="1"/>
</dbReference>
<dbReference type="PANTHER" id="PTHR22677">
    <property type="entry name" value="ANKYRIN REPEAT DOMAIN-CONTAINING PROTEIN 60"/>
    <property type="match status" value="1"/>
</dbReference>
<evidence type="ECO:0000256" key="1">
    <source>
        <dbReference type="PROSITE-ProRule" id="PRU00023"/>
    </source>
</evidence>
<dbReference type="InterPro" id="IPR039323">
    <property type="entry name" value="ANKRD_45/46/60"/>
</dbReference>
<evidence type="ECO:0000313" key="4">
    <source>
        <dbReference type="EMBL" id="MBZ3881511.1"/>
    </source>
</evidence>
<dbReference type="PROSITE" id="PS50053">
    <property type="entry name" value="UBIQUITIN_2"/>
    <property type="match status" value="1"/>
</dbReference>
<feature type="repeat" description="ANK" evidence="1">
    <location>
        <begin position="187"/>
        <end position="213"/>
    </location>
</feature>
<evidence type="ECO:0000256" key="2">
    <source>
        <dbReference type="SAM" id="MobiDB-lite"/>
    </source>
</evidence>
<evidence type="ECO:0000313" key="5">
    <source>
        <dbReference type="Proteomes" id="UP001166674"/>
    </source>
</evidence>
<organism evidence="4 5">
    <name type="scientific">Sciurus carolinensis</name>
    <name type="common">Eastern gray squirrel</name>
    <dbReference type="NCBI Taxonomy" id="30640"/>
    <lineage>
        <taxon>Eukaryota</taxon>
        <taxon>Metazoa</taxon>
        <taxon>Chordata</taxon>
        <taxon>Craniata</taxon>
        <taxon>Vertebrata</taxon>
        <taxon>Euteleostomi</taxon>
        <taxon>Mammalia</taxon>
        <taxon>Eutheria</taxon>
        <taxon>Euarchontoglires</taxon>
        <taxon>Glires</taxon>
        <taxon>Rodentia</taxon>
        <taxon>Sciuromorpha</taxon>
        <taxon>Sciuridae</taxon>
        <taxon>Sciurinae</taxon>
        <taxon>Sciurini</taxon>
        <taxon>Sciurus</taxon>
    </lineage>
</organism>
<feature type="region of interest" description="Disordered" evidence="2">
    <location>
        <begin position="1"/>
        <end position="47"/>
    </location>
</feature>
<dbReference type="InterPro" id="IPR002110">
    <property type="entry name" value="Ankyrin_rpt"/>
</dbReference>
<dbReference type="AlphaFoldDB" id="A0AA41N0H6"/>
<dbReference type="CDD" id="cd17063">
    <property type="entry name" value="Ubl_ANKRD60"/>
    <property type="match status" value="1"/>
</dbReference>
<gene>
    <name evidence="4" type="ORF">SUZIE_163305</name>
</gene>
<dbReference type="Gene3D" id="1.25.40.20">
    <property type="entry name" value="Ankyrin repeat-containing domain"/>
    <property type="match status" value="1"/>
</dbReference>
<dbReference type="InterPro" id="IPR000626">
    <property type="entry name" value="Ubiquitin-like_dom"/>
</dbReference>
<dbReference type="SMART" id="SM00248">
    <property type="entry name" value="ANK"/>
    <property type="match status" value="3"/>
</dbReference>
<dbReference type="InterPro" id="IPR036770">
    <property type="entry name" value="Ankyrin_rpt-contain_sf"/>
</dbReference>
<reference evidence="4" key="1">
    <citation type="submission" date="2020-03" db="EMBL/GenBank/DDBJ databases">
        <title>Studies in the Genomics of Life Span.</title>
        <authorList>
            <person name="Glass D."/>
        </authorList>
    </citation>
    <scope>NUCLEOTIDE SEQUENCE</scope>
    <source>
        <strain evidence="4">SUZIE</strain>
        <tissue evidence="4">Muscle</tissue>
    </source>
</reference>
<dbReference type="Proteomes" id="UP001166674">
    <property type="component" value="Unassembled WGS sequence"/>
</dbReference>
<name>A0AA41N0H6_SCICA</name>
<dbReference type="PANTHER" id="PTHR22677:SF3">
    <property type="entry name" value="ANKYRIN REPEAT DOMAIN-CONTAINING PROTEIN 60"/>
    <property type="match status" value="1"/>
</dbReference>
<dbReference type="SUPFAM" id="SSF48403">
    <property type="entry name" value="Ankyrin repeat"/>
    <property type="match status" value="1"/>
</dbReference>
<sequence length="308" mass="34679">MTRGRAMRRAAGAEGAPQKRPLGGAPRRAFLPPTARARSRSKQLVSDPQAARAALDSDLEAFFLRVRLEDTGEVFRVANCRGDMTVRELREDLDLMVGIPFNLQRLQYLDQGDMVDDSTLRFYDVVPGGVISLCIWHYDGWTELVLAAVEGDPNKLSILGITEDSFYRTANSRYFEGEKWKRWISQRAFVALYIASHRGHYDTVRYLLEQGANCLDSTPLGRTPLHVAVAMGRLDCINLLLEHGAPIHEKDVKGDTPISIARCLNRKQTERRMFLLYALAKSGKKNIKDLVMREIFQRITSGAGSKKP</sequence>
<dbReference type="PROSITE" id="PS50297">
    <property type="entry name" value="ANK_REP_REGION"/>
    <property type="match status" value="2"/>
</dbReference>
<dbReference type="SUPFAM" id="SSF54236">
    <property type="entry name" value="Ubiquitin-like"/>
    <property type="match status" value="1"/>
</dbReference>
<feature type="repeat" description="ANK" evidence="1">
    <location>
        <begin position="220"/>
        <end position="252"/>
    </location>
</feature>
<protein>
    <submittedName>
        <fullName evidence="4">Ankyrin repeat domain-containing protein 60</fullName>
    </submittedName>
</protein>
<comment type="caution">
    <text evidence="4">The sequence shown here is derived from an EMBL/GenBank/DDBJ whole genome shotgun (WGS) entry which is preliminary data.</text>
</comment>
<proteinExistence type="predicted"/>
<accession>A0AA41N0H6</accession>
<dbReference type="Gene3D" id="3.10.20.90">
    <property type="entry name" value="Phosphatidylinositol 3-kinase Catalytic Subunit, Chain A, domain 1"/>
    <property type="match status" value="1"/>
</dbReference>